<dbReference type="EMBL" id="JAPQKN010000001">
    <property type="protein sequence ID" value="KAJ5175587.1"/>
    <property type="molecule type" value="Genomic_DNA"/>
</dbReference>
<evidence type="ECO:0000259" key="10">
    <source>
        <dbReference type="Pfam" id="PF01494"/>
    </source>
</evidence>
<keyword evidence="8 9" id="KW-0472">Membrane</keyword>
<accession>A0A9W9IFT9</accession>
<dbReference type="GO" id="GO:0016020">
    <property type="term" value="C:membrane"/>
    <property type="evidence" value="ECO:0007669"/>
    <property type="project" value="UniProtKB-SubCell"/>
</dbReference>
<dbReference type="InterPro" id="IPR002938">
    <property type="entry name" value="FAD-bd"/>
</dbReference>
<evidence type="ECO:0000256" key="8">
    <source>
        <dbReference type="ARBA" id="ARBA00023136"/>
    </source>
</evidence>
<evidence type="ECO:0000256" key="2">
    <source>
        <dbReference type="ARBA" id="ARBA00007992"/>
    </source>
</evidence>
<dbReference type="GO" id="GO:0004497">
    <property type="term" value="F:monooxygenase activity"/>
    <property type="evidence" value="ECO:0007669"/>
    <property type="project" value="InterPro"/>
</dbReference>
<keyword evidence="7" id="KW-0560">Oxidoreductase</keyword>
<evidence type="ECO:0000256" key="1">
    <source>
        <dbReference type="ARBA" id="ARBA00004370"/>
    </source>
</evidence>
<evidence type="ECO:0000256" key="3">
    <source>
        <dbReference type="ARBA" id="ARBA00022630"/>
    </source>
</evidence>
<evidence type="ECO:0000256" key="9">
    <source>
        <dbReference type="SAM" id="Phobius"/>
    </source>
</evidence>
<comment type="caution">
    <text evidence="11">The sequence shown here is derived from an EMBL/GenBank/DDBJ whole genome shotgun (WGS) entry which is preliminary data.</text>
</comment>
<keyword evidence="4 9" id="KW-0812">Transmembrane</keyword>
<dbReference type="SUPFAM" id="SSF51905">
    <property type="entry name" value="FAD/NAD(P)-binding domain"/>
    <property type="match status" value="1"/>
</dbReference>
<dbReference type="PANTHER" id="PTHR47356:SF2">
    <property type="entry name" value="FAD-BINDING DOMAIN-CONTAINING PROTEIN-RELATED"/>
    <property type="match status" value="1"/>
</dbReference>
<dbReference type="AlphaFoldDB" id="A0A9W9IFT9"/>
<reference evidence="11" key="1">
    <citation type="submission" date="2022-11" db="EMBL/GenBank/DDBJ databases">
        <authorList>
            <person name="Petersen C."/>
        </authorList>
    </citation>
    <scope>NUCLEOTIDE SEQUENCE</scope>
    <source>
        <strain evidence="11">IBT 26290</strain>
    </source>
</reference>
<gene>
    <name evidence="11" type="ORF">N7482_001464</name>
</gene>
<keyword evidence="6 9" id="KW-1133">Transmembrane helix</keyword>
<dbReference type="Gene3D" id="3.50.50.60">
    <property type="entry name" value="FAD/NAD(P)-binding domain"/>
    <property type="match status" value="1"/>
</dbReference>
<name>A0A9W9IFT9_9EURO</name>
<organism evidence="11 12">
    <name type="scientific">Penicillium canariense</name>
    <dbReference type="NCBI Taxonomy" id="189055"/>
    <lineage>
        <taxon>Eukaryota</taxon>
        <taxon>Fungi</taxon>
        <taxon>Dikarya</taxon>
        <taxon>Ascomycota</taxon>
        <taxon>Pezizomycotina</taxon>
        <taxon>Eurotiomycetes</taxon>
        <taxon>Eurotiomycetidae</taxon>
        <taxon>Eurotiales</taxon>
        <taxon>Aspergillaceae</taxon>
        <taxon>Penicillium</taxon>
    </lineage>
</organism>
<evidence type="ECO:0000313" key="11">
    <source>
        <dbReference type="EMBL" id="KAJ5175587.1"/>
    </source>
</evidence>
<protein>
    <recommendedName>
        <fullName evidence="10">FAD-binding domain-containing protein</fullName>
    </recommendedName>
</protein>
<dbReference type="PRINTS" id="PR00420">
    <property type="entry name" value="RNGMNOXGNASE"/>
</dbReference>
<dbReference type="Pfam" id="PF01494">
    <property type="entry name" value="FAD_binding_3"/>
    <property type="match status" value="1"/>
</dbReference>
<proteinExistence type="inferred from homology"/>
<comment type="similarity">
    <text evidence="2">Belongs to the paxM FAD-dependent monooxygenase family.</text>
</comment>
<dbReference type="GeneID" id="81422765"/>
<dbReference type="InterPro" id="IPR036188">
    <property type="entry name" value="FAD/NAD-bd_sf"/>
</dbReference>
<keyword evidence="3" id="KW-0285">Flavoprotein</keyword>
<evidence type="ECO:0000256" key="5">
    <source>
        <dbReference type="ARBA" id="ARBA00022827"/>
    </source>
</evidence>
<dbReference type="GO" id="GO:0071949">
    <property type="term" value="F:FAD binding"/>
    <property type="evidence" value="ECO:0007669"/>
    <property type="project" value="InterPro"/>
</dbReference>
<keyword evidence="12" id="KW-1185">Reference proteome</keyword>
<dbReference type="RefSeq" id="XP_056547195.1">
    <property type="nucleotide sequence ID" value="XM_056683589.1"/>
</dbReference>
<feature type="transmembrane region" description="Helical" evidence="9">
    <location>
        <begin position="449"/>
        <end position="469"/>
    </location>
</feature>
<reference evidence="11" key="2">
    <citation type="journal article" date="2023" name="IMA Fungus">
        <title>Comparative genomic study of the Penicillium genus elucidates a diverse pangenome and 15 lateral gene transfer events.</title>
        <authorList>
            <person name="Petersen C."/>
            <person name="Sorensen T."/>
            <person name="Nielsen M.R."/>
            <person name="Sondergaard T.E."/>
            <person name="Sorensen J.L."/>
            <person name="Fitzpatrick D.A."/>
            <person name="Frisvad J.C."/>
            <person name="Nielsen K.L."/>
        </authorList>
    </citation>
    <scope>NUCLEOTIDE SEQUENCE</scope>
    <source>
        <strain evidence="11">IBT 26290</strain>
    </source>
</reference>
<sequence>MDTIQEENLRVIIIGGGIAGLTLANCLDRTSIDYVVLEKHREITANIGAAIALQPNGARILDQLGIYNRLRKDLYDINSYHTGFPNGSSFNSFTWAWFKASLGYPISTISRKKLLEHLYQSLKDTSNVHTGAKAVNIRASSVPGQNVIVKTADGREFTGDLIIGADGVHSMVRSEMWKVAESREPGSTAEEQERMKIDYICLVGSSKPKKTILGPHEIVNRVYTGVTFLIVPDVDGTIYWFVNVKLDRTIIPPSTPPGHSSSEIQAQVEALLDYHIWGDARFRDLWSTATNIASVPLAEGLLRAWSNGRIACIGDCAFKLTPNLGQGANISMECAADIANACVTLLRLPSGKGKPTSKDIEDTLGQCTGLLAKRLQAVDRMSQFTTRLQSFDSFKHWIICRYVLKYLVLPAYYSNKREMAAAVTLNYIPLPERARVALERDGRFGAKSMGALIFLFGLLASLIGALHVFR</sequence>
<evidence type="ECO:0000256" key="4">
    <source>
        <dbReference type="ARBA" id="ARBA00022692"/>
    </source>
</evidence>
<comment type="subcellular location">
    <subcellularLocation>
        <location evidence="1">Membrane</location>
    </subcellularLocation>
</comment>
<dbReference type="Proteomes" id="UP001149163">
    <property type="component" value="Unassembled WGS sequence"/>
</dbReference>
<keyword evidence="5" id="KW-0274">FAD</keyword>
<dbReference type="OrthoDB" id="10029326at2759"/>
<feature type="domain" description="FAD-binding" evidence="10">
    <location>
        <begin position="10"/>
        <end position="355"/>
    </location>
</feature>
<dbReference type="InterPro" id="IPR050562">
    <property type="entry name" value="FAD_mOase_fung"/>
</dbReference>
<evidence type="ECO:0000256" key="6">
    <source>
        <dbReference type="ARBA" id="ARBA00022989"/>
    </source>
</evidence>
<evidence type="ECO:0000256" key="7">
    <source>
        <dbReference type="ARBA" id="ARBA00023002"/>
    </source>
</evidence>
<evidence type="ECO:0000313" key="12">
    <source>
        <dbReference type="Proteomes" id="UP001149163"/>
    </source>
</evidence>
<dbReference type="PANTHER" id="PTHR47356">
    <property type="entry name" value="FAD-DEPENDENT MONOOXYGENASE ASQG-RELATED"/>
    <property type="match status" value="1"/>
</dbReference>